<organism evidence="7 8">
    <name type="scientific">Actinomadura montaniterrae</name>
    <dbReference type="NCBI Taxonomy" id="1803903"/>
    <lineage>
        <taxon>Bacteria</taxon>
        <taxon>Bacillati</taxon>
        <taxon>Actinomycetota</taxon>
        <taxon>Actinomycetes</taxon>
        <taxon>Streptosporangiales</taxon>
        <taxon>Thermomonosporaceae</taxon>
        <taxon>Actinomadura</taxon>
    </lineage>
</organism>
<dbReference type="PANTHER" id="PTHR43776:SF7">
    <property type="entry name" value="D,D-DIPEPTIDE TRANSPORT ATP-BINDING PROTEIN DDPF-RELATED"/>
    <property type="match status" value="1"/>
</dbReference>
<dbReference type="InterPro" id="IPR017871">
    <property type="entry name" value="ABC_transporter-like_CS"/>
</dbReference>
<evidence type="ECO:0000256" key="4">
    <source>
        <dbReference type="ARBA" id="ARBA00022840"/>
    </source>
</evidence>
<keyword evidence="3" id="KW-0547">Nucleotide-binding</keyword>
<dbReference type="SMART" id="SM00382">
    <property type="entry name" value="AAA"/>
    <property type="match status" value="1"/>
</dbReference>
<dbReference type="RefSeq" id="WP_151542142.1">
    <property type="nucleotide sequence ID" value="NZ_WBMR01000067.1"/>
</dbReference>
<evidence type="ECO:0000313" key="7">
    <source>
        <dbReference type="EMBL" id="KAB2378925.1"/>
    </source>
</evidence>
<accession>A0A6L3VZ76</accession>
<dbReference type="SUPFAM" id="SSF52540">
    <property type="entry name" value="P-loop containing nucleoside triphosphate hydrolases"/>
    <property type="match status" value="1"/>
</dbReference>
<dbReference type="EMBL" id="WBMR01000067">
    <property type="protein sequence ID" value="KAB2378925.1"/>
    <property type="molecule type" value="Genomic_DNA"/>
</dbReference>
<dbReference type="InterPro" id="IPR027417">
    <property type="entry name" value="P-loop_NTPase"/>
</dbReference>
<protein>
    <submittedName>
        <fullName evidence="7">ABC transporter ATP-binding protein</fullName>
    </submittedName>
</protein>
<keyword evidence="8" id="KW-1185">Reference proteome</keyword>
<sequence>MDESGSASTAEAGLEVRDLRVAYGRRRGRAEVVKGVSFGIAPGETLGLVGESGSGKTTIGRALLGLVPVTGGSITFRGHDITRLPRSRRRAVARDIQVVFQDPYSSLNPSMTIEDILVEPLRVAGVADGRSRVRELLRQVGLPDDAGTRYPSEFSGGQRQRIAIARAVAQRPGLVICDEPTSALDLTTQARALGLLRRIQRETGAAYLFISHDLGVVREVSDRIAVLHEGAIVEMGDSEQVSLRPSHPYTRRLQLATPVPDPDVQARRRQRRRELLKADA</sequence>
<evidence type="ECO:0000313" key="8">
    <source>
        <dbReference type="Proteomes" id="UP000483004"/>
    </source>
</evidence>
<evidence type="ECO:0000256" key="5">
    <source>
        <dbReference type="SAM" id="MobiDB-lite"/>
    </source>
</evidence>
<dbReference type="AlphaFoldDB" id="A0A6L3VZ76"/>
<dbReference type="PROSITE" id="PS50893">
    <property type="entry name" value="ABC_TRANSPORTER_2"/>
    <property type="match status" value="1"/>
</dbReference>
<dbReference type="Pfam" id="PF00005">
    <property type="entry name" value="ABC_tran"/>
    <property type="match status" value="1"/>
</dbReference>
<evidence type="ECO:0000259" key="6">
    <source>
        <dbReference type="PROSITE" id="PS50893"/>
    </source>
</evidence>
<dbReference type="OrthoDB" id="2986442at2"/>
<dbReference type="GO" id="GO:0016887">
    <property type="term" value="F:ATP hydrolysis activity"/>
    <property type="evidence" value="ECO:0007669"/>
    <property type="project" value="InterPro"/>
</dbReference>
<dbReference type="InterPro" id="IPR050319">
    <property type="entry name" value="ABC_transp_ATP-bind"/>
</dbReference>
<feature type="domain" description="ABC transporter" evidence="6">
    <location>
        <begin position="14"/>
        <end position="254"/>
    </location>
</feature>
<dbReference type="GO" id="GO:0055085">
    <property type="term" value="P:transmembrane transport"/>
    <property type="evidence" value="ECO:0007669"/>
    <property type="project" value="UniProtKB-ARBA"/>
</dbReference>
<dbReference type="CDD" id="cd03257">
    <property type="entry name" value="ABC_NikE_OppD_transporters"/>
    <property type="match status" value="1"/>
</dbReference>
<comment type="similarity">
    <text evidence="1">Belongs to the ABC transporter superfamily.</text>
</comment>
<evidence type="ECO:0000256" key="2">
    <source>
        <dbReference type="ARBA" id="ARBA00022448"/>
    </source>
</evidence>
<evidence type="ECO:0000256" key="1">
    <source>
        <dbReference type="ARBA" id="ARBA00005417"/>
    </source>
</evidence>
<reference evidence="7 8" key="1">
    <citation type="submission" date="2019-09" db="EMBL/GenBank/DDBJ databases">
        <title>Actinomadura physcomitrii sp. nov., a novel actinomycete isolated from moss [Physcomitrium sphaericum (Ludw) Fuernr].</title>
        <authorList>
            <person name="Liu C."/>
            <person name="Zhuang X."/>
        </authorList>
    </citation>
    <scope>NUCLEOTIDE SEQUENCE [LARGE SCALE GENOMIC DNA]</scope>
    <source>
        <strain evidence="7 8">CYP1-1B</strain>
    </source>
</reference>
<proteinExistence type="inferred from homology"/>
<dbReference type="InterPro" id="IPR003439">
    <property type="entry name" value="ABC_transporter-like_ATP-bd"/>
</dbReference>
<evidence type="ECO:0000256" key="3">
    <source>
        <dbReference type="ARBA" id="ARBA00022741"/>
    </source>
</evidence>
<dbReference type="PANTHER" id="PTHR43776">
    <property type="entry name" value="TRANSPORT ATP-BINDING PROTEIN"/>
    <property type="match status" value="1"/>
</dbReference>
<gene>
    <name evidence="7" type="ORF">F9B16_22810</name>
</gene>
<dbReference type="PROSITE" id="PS00211">
    <property type="entry name" value="ABC_TRANSPORTER_1"/>
    <property type="match status" value="1"/>
</dbReference>
<keyword evidence="4 7" id="KW-0067">ATP-binding</keyword>
<dbReference type="InterPro" id="IPR003593">
    <property type="entry name" value="AAA+_ATPase"/>
</dbReference>
<keyword evidence="2" id="KW-0813">Transport</keyword>
<dbReference type="GO" id="GO:0005524">
    <property type="term" value="F:ATP binding"/>
    <property type="evidence" value="ECO:0007669"/>
    <property type="project" value="UniProtKB-KW"/>
</dbReference>
<comment type="caution">
    <text evidence="7">The sequence shown here is derived from an EMBL/GenBank/DDBJ whole genome shotgun (WGS) entry which is preliminary data.</text>
</comment>
<feature type="region of interest" description="Disordered" evidence="5">
    <location>
        <begin position="253"/>
        <end position="280"/>
    </location>
</feature>
<dbReference type="Gene3D" id="3.40.50.300">
    <property type="entry name" value="P-loop containing nucleotide triphosphate hydrolases"/>
    <property type="match status" value="1"/>
</dbReference>
<dbReference type="Proteomes" id="UP000483004">
    <property type="component" value="Unassembled WGS sequence"/>
</dbReference>
<name>A0A6L3VZ76_9ACTN</name>